<dbReference type="EMBL" id="FNBA01000001">
    <property type="protein sequence ID" value="SDE34416.1"/>
    <property type="molecule type" value="Genomic_DNA"/>
</dbReference>
<keyword evidence="3" id="KW-1185">Reference proteome</keyword>
<dbReference type="RefSeq" id="WP_175445392.1">
    <property type="nucleotide sequence ID" value="NZ_BMWO01000001.1"/>
</dbReference>
<organism evidence="2 3">
    <name type="scientific">Ulvibacter litoralis</name>
    <dbReference type="NCBI Taxonomy" id="227084"/>
    <lineage>
        <taxon>Bacteria</taxon>
        <taxon>Pseudomonadati</taxon>
        <taxon>Bacteroidota</taxon>
        <taxon>Flavobacteriia</taxon>
        <taxon>Flavobacteriales</taxon>
        <taxon>Flavobacteriaceae</taxon>
        <taxon>Ulvibacter</taxon>
    </lineage>
</organism>
<dbReference type="Pfam" id="PF12969">
    <property type="entry name" value="DUF3857"/>
    <property type="match status" value="1"/>
</dbReference>
<reference evidence="2 3" key="1">
    <citation type="submission" date="2016-10" db="EMBL/GenBank/DDBJ databases">
        <authorList>
            <person name="de Groot N.N."/>
        </authorList>
    </citation>
    <scope>NUCLEOTIDE SEQUENCE [LARGE SCALE GENOMIC DNA]</scope>
    <source>
        <strain evidence="2 3">DSM 16195</strain>
    </source>
</reference>
<accession>A0A1G7C6X0</accession>
<gene>
    <name evidence="2" type="ORF">SAMN05421855_101187</name>
</gene>
<protein>
    <recommendedName>
        <fullName evidence="1">DUF3857 domain-containing protein</fullName>
    </recommendedName>
</protein>
<dbReference type="Gene3D" id="2.60.120.1130">
    <property type="match status" value="1"/>
</dbReference>
<evidence type="ECO:0000259" key="1">
    <source>
        <dbReference type="Pfam" id="PF12969"/>
    </source>
</evidence>
<sequence>MYKCSLLLFLGVFQCVFSQTDYSIAAIPLELVNKANSVLLSEYTEIDVSEEKKMMYTSYRAITVLNKNGNRHVDSYLHYDNYTTIKKAEVRVYDAFGKEIQHYKKKDFTDASAVGGVNLYSDDRVLYLNYTPAAYPYTLVFNSSLESSTTAFIKGWMPTEDYASSTKKSTYKLIFDPENKPRSLHTNFEGYTIDTSEGPNSFEYTATNIPAIQYEEGSLPFESIAPRARFSLDRFYLSGVEARAKDWAEYGAWMERNLLYDVKDVPEATVAKMKSLVKDETTNIGKARKIYQYLQDKVRYISVQIGIGGWKPMLASDVDKLSYGDCKALSNYMKVLLDAVGVPSYYTILYSGDDELDITEGFSGIEGNHVILGIPEGDDIIWLECTSQDAPFGFGGNFSDDRDVLIITPEGGKIVHTKAYSSEENLQETVGKIAVNPEGGIAASFQEVSKGLQYDDKYYFEKKTSEDLITAYKKRWSYITGLEIEKATLDNNRTDIVFTENLEVNAPKYTTLVGDDLLFCVNVFNQSQYIPSRILNRKQKLNIAMGYKDVDRFEIELPEGYVFEGLPEEKHLESKFGSYTISFKEISKNKIEYTRVLLITKGVFPPEDYAKYRSFRKKIAKYDKTKMLITPKTI</sequence>
<dbReference type="Proteomes" id="UP000199321">
    <property type="component" value="Unassembled WGS sequence"/>
</dbReference>
<name>A0A1G7C6X0_9FLAO</name>
<dbReference type="AlphaFoldDB" id="A0A1G7C6X0"/>
<dbReference type="InterPro" id="IPR038765">
    <property type="entry name" value="Papain-like_cys_pep_sf"/>
</dbReference>
<dbReference type="InterPro" id="IPR024618">
    <property type="entry name" value="DUF3857"/>
</dbReference>
<dbReference type="Gene3D" id="3.10.620.30">
    <property type="match status" value="1"/>
</dbReference>
<dbReference type="SUPFAM" id="SSF54001">
    <property type="entry name" value="Cysteine proteinases"/>
    <property type="match status" value="1"/>
</dbReference>
<dbReference type="STRING" id="227084.SAMN05421855_101187"/>
<dbReference type="Gene3D" id="2.60.40.3140">
    <property type="match status" value="1"/>
</dbReference>
<proteinExistence type="predicted"/>
<evidence type="ECO:0000313" key="3">
    <source>
        <dbReference type="Proteomes" id="UP000199321"/>
    </source>
</evidence>
<feature type="domain" description="DUF3857" evidence="1">
    <location>
        <begin position="55"/>
        <end position="212"/>
    </location>
</feature>
<evidence type="ECO:0000313" key="2">
    <source>
        <dbReference type="EMBL" id="SDE34416.1"/>
    </source>
</evidence>